<accession>B4GFU0</accession>
<evidence type="ECO:0000313" key="3">
    <source>
        <dbReference type="Proteomes" id="UP000008744"/>
    </source>
</evidence>
<evidence type="ECO:0000256" key="1">
    <source>
        <dbReference type="SAM" id="Phobius"/>
    </source>
</evidence>
<reference evidence="2 3" key="1">
    <citation type="journal article" date="2007" name="Nature">
        <title>Evolution of genes and genomes on the Drosophila phylogeny.</title>
        <authorList>
            <consortium name="Drosophila 12 Genomes Consortium"/>
            <person name="Clark A.G."/>
            <person name="Eisen M.B."/>
            <person name="Smith D.R."/>
            <person name="Bergman C.M."/>
            <person name="Oliver B."/>
            <person name="Markow T.A."/>
            <person name="Kaufman T.C."/>
            <person name="Kellis M."/>
            <person name="Gelbart W."/>
            <person name="Iyer V.N."/>
            <person name="Pollard D.A."/>
            <person name="Sackton T.B."/>
            <person name="Larracuente A.M."/>
            <person name="Singh N.D."/>
            <person name="Abad J.P."/>
            <person name="Abt D.N."/>
            <person name="Adryan B."/>
            <person name="Aguade M."/>
            <person name="Akashi H."/>
            <person name="Anderson W.W."/>
            <person name="Aquadro C.F."/>
            <person name="Ardell D.H."/>
            <person name="Arguello R."/>
            <person name="Artieri C.G."/>
            <person name="Barbash D.A."/>
            <person name="Barker D."/>
            <person name="Barsanti P."/>
            <person name="Batterham P."/>
            <person name="Batzoglou S."/>
            <person name="Begun D."/>
            <person name="Bhutkar A."/>
            <person name="Blanco E."/>
            <person name="Bosak S.A."/>
            <person name="Bradley R.K."/>
            <person name="Brand A.D."/>
            <person name="Brent M.R."/>
            <person name="Brooks A.N."/>
            <person name="Brown R.H."/>
            <person name="Butlin R.K."/>
            <person name="Caggese C."/>
            <person name="Calvi B.R."/>
            <person name="Bernardo de Carvalho A."/>
            <person name="Caspi A."/>
            <person name="Castrezana S."/>
            <person name="Celniker S.E."/>
            <person name="Chang J.L."/>
            <person name="Chapple C."/>
            <person name="Chatterji S."/>
            <person name="Chinwalla A."/>
            <person name="Civetta A."/>
            <person name="Clifton S.W."/>
            <person name="Comeron J.M."/>
            <person name="Costello J.C."/>
            <person name="Coyne J.A."/>
            <person name="Daub J."/>
            <person name="David R.G."/>
            <person name="Delcher A.L."/>
            <person name="Delehaunty K."/>
            <person name="Do C.B."/>
            <person name="Ebling H."/>
            <person name="Edwards K."/>
            <person name="Eickbush T."/>
            <person name="Evans J.D."/>
            <person name="Filipski A."/>
            <person name="Findeiss S."/>
            <person name="Freyhult E."/>
            <person name="Fulton L."/>
            <person name="Fulton R."/>
            <person name="Garcia A.C."/>
            <person name="Gardiner A."/>
            <person name="Garfield D.A."/>
            <person name="Garvin B.E."/>
            <person name="Gibson G."/>
            <person name="Gilbert D."/>
            <person name="Gnerre S."/>
            <person name="Godfrey J."/>
            <person name="Good R."/>
            <person name="Gotea V."/>
            <person name="Gravely B."/>
            <person name="Greenberg A.J."/>
            <person name="Griffiths-Jones S."/>
            <person name="Gross S."/>
            <person name="Guigo R."/>
            <person name="Gustafson E.A."/>
            <person name="Haerty W."/>
            <person name="Hahn M.W."/>
            <person name="Halligan D.L."/>
            <person name="Halpern A.L."/>
            <person name="Halter G.M."/>
            <person name="Han M.V."/>
            <person name="Heger A."/>
            <person name="Hillier L."/>
            <person name="Hinrichs A.S."/>
            <person name="Holmes I."/>
            <person name="Hoskins R.A."/>
            <person name="Hubisz M.J."/>
            <person name="Hultmark D."/>
            <person name="Huntley M.A."/>
            <person name="Jaffe D.B."/>
            <person name="Jagadeeshan S."/>
            <person name="Jeck W.R."/>
            <person name="Johnson J."/>
            <person name="Jones C.D."/>
            <person name="Jordan W.C."/>
            <person name="Karpen G.H."/>
            <person name="Kataoka E."/>
            <person name="Keightley P.D."/>
            <person name="Kheradpour P."/>
            <person name="Kirkness E.F."/>
            <person name="Koerich L.B."/>
            <person name="Kristiansen K."/>
            <person name="Kudrna D."/>
            <person name="Kulathinal R.J."/>
            <person name="Kumar S."/>
            <person name="Kwok R."/>
            <person name="Lander E."/>
            <person name="Langley C.H."/>
            <person name="Lapoint R."/>
            <person name="Lazzaro B.P."/>
            <person name="Lee S.J."/>
            <person name="Levesque L."/>
            <person name="Li R."/>
            <person name="Lin C.F."/>
            <person name="Lin M.F."/>
            <person name="Lindblad-Toh K."/>
            <person name="Llopart A."/>
            <person name="Long M."/>
            <person name="Low L."/>
            <person name="Lozovsky E."/>
            <person name="Lu J."/>
            <person name="Luo M."/>
            <person name="Machado C.A."/>
            <person name="Makalowski W."/>
            <person name="Marzo M."/>
            <person name="Matsuda M."/>
            <person name="Matzkin L."/>
            <person name="McAllister B."/>
            <person name="McBride C.S."/>
            <person name="McKernan B."/>
            <person name="McKernan K."/>
            <person name="Mendez-Lago M."/>
            <person name="Minx P."/>
            <person name="Mollenhauer M.U."/>
            <person name="Montooth K."/>
            <person name="Mount S.M."/>
            <person name="Mu X."/>
            <person name="Myers E."/>
            <person name="Negre B."/>
            <person name="Newfeld S."/>
            <person name="Nielsen R."/>
            <person name="Noor M.A."/>
            <person name="O'Grady P."/>
            <person name="Pachter L."/>
            <person name="Papaceit M."/>
            <person name="Parisi M.J."/>
            <person name="Parisi M."/>
            <person name="Parts L."/>
            <person name="Pedersen J.S."/>
            <person name="Pesole G."/>
            <person name="Phillippy A.M."/>
            <person name="Ponting C.P."/>
            <person name="Pop M."/>
            <person name="Porcelli D."/>
            <person name="Powell J.R."/>
            <person name="Prohaska S."/>
            <person name="Pruitt K."/>
            <person name="Puig M."/>
            <person name="Quesneville H."/>
            <person name="Ram K.R."/>
            <person name="Rand D."/>
            <person name="Rasmussen M.D."/>
            <person name="Reed L.K."/>
            <person name="Reenan R."/>
            <person name="Reily A."/>
            <person name="Remington K.A."/>
            <person name="Rieger T.T."/>
            <person name="Ritchie M.G."/>
            <person name="Robin C."/>
            <person name="Rogers Y.H."/>
            <person name="Rohde C."/>
            <person name="Rozas J."/>
            <person name="Rubenfield M.J."/>
            <person name="Ruiz A."/>
            <person name="Russo S."/>
            <person name="Salzberg S.L."/>
            <person name="Sanchez-Gracia A."/>
            <person name="Saranga D.J."/>
            <person name="Sato H."/>
            <person name="Schaeffer S.W."/>
            <person name="Schatz M.C."/>
            <person name="Schlenke T."/>
            <person name="Schwartz R."/>
            <person name="Segarra C."/>
            <person name="Singh R.S."/>
            <person name="Sirot L."/>
            <person name="Sirota M."/>
            <person name="Sisneros N.B."/>
            <person name="Smith C.D."/>
            <person name="Smith T.F."/>
            <person name="Spieth J."/>
            <person name="Stage D.E."/>
            <person name="Stark A."/>
            <person name="Stephan W."/>
            <person name="Strausberg R.L."/>
            <person name="Strempel S."/>
            <person name="Sturgill D."/>
            <person name="Sutton G."/>
            <person name="Sutton G.G."/>
            <person name="Tao W."/>
            <person name="Teichmann S."/>
            <person name="Tobari Y.N."/>
            <person name="Tomimura Y."/>
            <person name="Tsolas J.M."/>
            <person name="Valente V.L."/>
            <person name="Venter E."/>
            <person name="Venter J.C."/>
            <person name="Vicario S."/>
            <person name="Vieira F.G."/>
            <person name="Vilella A.J."/>
            <person name="Villasante A."/>
            <person name="Walenz B."/>
            <person name="Wang J."/>
            <person name="Wasserman M."/>
            <person name="Watts T."/>
            <person name="Wilson D."/>
            <person name="Wilson R.K."/>
            <person name="Wing R.A."/>
            <person name="Wolfner M.F."/>
            <person name="Wong A."/>
            <person name="Wong G.K."/>
            <person name="Wu C.I."/>
            <person name="Wu G."/>
            <person name="Yamamoto D."/>
            <person name="Yang H.P."/>
            <person name="Yang S.P."/>
            <person name="Yorke J.A."/>
            <person name="Yoshida K."/>
            <person name="Zdobnov E."/>
            <person name="Zhang P."/>
            <person name="Zhang Y."/>
            <person name="Zimin A.V."/>
            <person name="Baldwin J."/>
            <person name="Abdouelleil A."/>
            <person name="Abdulkadir J."/>
            <person name="Abebe A."/>
            <person name="Abera B."/>
            <person name="Abreu J."/>
            <person name="Acer S.C."/>
            <person name="Aftuck L."/>
            <person name="Alexander A."/>
            <person name="An P."/>
            <person name="Anderson E."/>
            <person name="Anderson S."/>
            <person name="Arachi H."/>
            <person name="Azer M."/>
            <person name="Bachantsang P."/>
            <person name="Barry A."/>
            <person name="Bayul T."/>
            <person name="Berlin A."/>
            <person name="Bessette D."/>
            <person name="Bloom T."/>
            <person name="Blye J."/>
            <person name="Boguslavskiy L."/>
            <person name="Bonnet C."/>
            <person name="Boukhgalter B."/>
            <person name="Bourzgui I."/>
            <person name="Brown A."/>
            <person name="Cahill P."/>
            <person name="Channer S."/>
            <person name="Cheshatsang Y."/>
            <person name="Chuda L."/>
            <person name="Citroen M."/>
            <person name="Collymore A."/>
            <person name="Cooke P."/>
            <person name="Costello M."/>
            <person name="D'Aco K."/>
            <person name="Daza R."/>
            <person name="De Haan G."/>
            <person name="DeGray S."/>
            <person name="DeMaso C."/>
            <person name="Dhargay N."/>
            <person name="Dooley K."/>
            <person name="Dooley E."/>
            <person name="Doricent M."/>
            <person name="Dorje P."/>
            <person name="Dorjee K."/>
            <person name="Dupes A."/>
            <person name="Elong R."/>
            <person name="Falk J."/>
            <person name="Farina A."/>
            <person name="Faro S."/>
            <person name="Ferguson D."/>
            <person name="Fisher S."/>
            <person name="Foley C.D."/>
            <person name="Franke A."/>
            <person name="Friedrich D."/>
            <person name="Gadbois L."/>
            <person name="Gearin G."/>
            <person name="Gearin C.R."/>
            <person name="Giannoukos G."/>
            <person name="Goode T."/>
            <person name="Graham J."/>
            <person name="Grandbois E."/>
            <person name="Grewal S."/>
            <person name="Gyaltsen K."/>
            <person name="Hafez N."/>
            <person name="Hagos B."/>
            <person name="Hall J."/>
            <person name="Henson C."/>
            <person name="Hollinger A."/>
            <person name="Honan T."/>
            <person name="Huard M.D."/>
            <person name="Hughes L."/>
            <person name="Hurhula B."/>
            <person name="Husby M.E."/>
            <person name="Kamat A."/>
            <person name="Kanga B."/>
            <person name="Kashin S."/>
            <person name="Khazanovich D."/>
            <person name="Kisner P."/>
            <person name="Lance K."/>
            <person name="Lara M."/>
            <person name="Lee W."/>
            <person name="Lennon N."/>
            <person name="Letendre F."/>
            <person name="LeVine R."/>
            <person name="Lipovsky A."/>
            <person name="Liu X."/>
            <person name="Liu J."/>
            <person name="Liu S."/>
            <person name="Lokyitsang T."/>
            <person name="Lokyitsang Y."/>
            <person name="Lubonja R."/>
            <person name="Lui A."/>
            <person name="MacDonald P."/>
            <person name="Magnisalis V."/>
            <person name="Maru K."/>
            <person name="Matthews C."/>
            <person name="McCusker W."/>
            <person name="McDonough S."/>
            <person name="Mehta T."/>
            <person name="Meldrim J."/>
            <person name="Meneus L."/>
            <person name="Mihai O."/>
            <person name="Mihalev A."/>
            <person name="Mihova T."/>
            <person name="Mittelman R."/>
            <person name="Mlenga V."/>
            <person name="Montmayeur A."/>
            <person name="Mulrain L."/>
            <person name="Navidi A."/>
            <person name="Naylor J."/>
            <person name="Negash T."/>
            <person name="Nguyen T."/>
            <person name="Nguyen N."/>
            <person name="Nicol R."/>
            <person name="Norbu C."/>
            <person name="Norbu N."/>
            <person name="Novod N."/>
            <person name="O'Neill B."/>
            <person name="Osman S."/>
            <person name="Markiewicz E."/>
            <person name="Oyono O.L."/>
            <person name="Patti C."/>
            <person name="Phunkhang P."/>
            <person name="Pierre F."/>
            <person name="Priest M."/>
            <person name="Raghuraman S."/>
            <person name="Rege F."/>
            <person name="Reyes R."/>
            <person name="Rise C."/>
            <person name="Rogov P."/>
            <person name="Ross K."/>
            <person name="Ryan E."/>
            <person name="Settipalli S."/>
            <person name="Shea T."/>
            <person name="Sherpa N."/>
            <person name="Shi L."/>
            <person name="Shih D."/>
            <person name="Sparrow T."/>
            <person name="Spaulding J."/>
            <person name="Stalker J."/>
            <person name="Stange-Thomann N."/>
            <person name="Stavropoulos S."/>
            <person name="Stone C."/>
            <person name="Strader C."/>
            <person name="Tesfaye S."/>
            <person name="Thomson T."/>
            <person name="Thoulutsang Y."/>
            <person name="Thoulutsang D."/>
            <person name="Topham K."/>
            <person name="Topping I."/>
            <person name="Tsamla T."/>
            <person name="Vassiliev H."/>
            <person name="Vo A."/>
            <person name="Wangchuk T."/>
            <person name="Wangdi T."/>
            <person name="Weiand M."/>
            <person name="Wilkinson J."/>
            <person name="Wilson A."/>
            <person name="Yadav S."/>
            <person name="Young G."/>
            <person name="Yu Q."/>
            <person name="Zembek L."/>
            <person name="Zhong D."/>
            <person name="Zimmer A."/>
            <person name="Zwirko Z."/>
            <person name="Jaffe D.B."/>
            <person name="Alvarez P."/>
            <person name="Brockman W."/>
            <person name="Butler J."/>
            <person name="Chin C."/>
            <person name="Gnerre S."/>
            <person name="Grabherr M."/>
            <person name="Kleber M."/>
            <person name="Mauceli E."/>
            <person name="MacCallum I."/>
        </authorList>
    </citation>
    <scope>NUCLEOTIDE SEQUENCE [LARGE SCALE GENOMIC DNA]</scope>
    <source>
        <strain evidence="3">MSH-3 / Tucson 14011-0111.49</strain>
    </source>
</reference>
<gene>
    <name evidence="2" type="primary">Dper\GL21560</name>
    <name evidence="2" type="ORF">Dper_GL21560</name>
</gene>
<dbReference type="AlphaFoldDB" id="B4GFU0"/>
<keyword evidence="1" id="KW-0472">Membrane</keyword>
<sequence length="74" mass="8387">MTSADDAAISDRPQTLTSQDRNIFGSIYSLIFYIFFCNTLLSIIIIICSIFASISLPIMHRQHATLRRGNNQHL</sequence>
<organism evidence="3">
    <name type="scientific">Drosophila persimilis</name>
    <name type="common">Fruit fly</name>
    <dbReference type="NCBI Taxonomy" id="7234"/>
    <lineage>
        <taxon>Eukaryota</taxon>
        <taxon>Metazoa</taxon>
        <taxon>Ecdysozoa</taxon>
        <taxon>Arthropoda</taxon>
        <taxon>Hexapoda</taxon>
        <taxon>Insecta</taxon>
        <taxon>Pterygota</taxon>
        <taxon>Neoptera</taxon>
        <taxon>Endopterygota</taxon>
        <taxon>Diptera</taxon>
        <taxon>Brachycera</taxon>
        <taxon>Muscomorpha</taxon>
        <taxon>Ephydroidea</taxon>
        <taxon>Drosophilidae</taxon>
        <taxon>Drosophila</taxon>
        <taxon>Sophophora</taxon>
    </lineage>
</organism>
<proteinExistence type="predicted"/>
<evidence type="ECO:0000313" key="2">
    <source>
        <dbReference type="EMBL" id="EDW34475.1"/>
    </source>
</evidence>
<name>B4GFU0_DROPE</name>
<keyword evidence="3" id="KW-1185">Reference proteome</keyword>
<dbReference type="HOGENOM" id="CLU_2690438_0_0_1"/>
<dbReference type="Proteomes" id="UP000008744">
    <property type="component" value="Unassembled WGS sequence"/>
</dbReference>
<keyword evidence="1" id="KW-1133">Transmembrane helix</keyword>
<feature type="transmembrane region" description="Helical" evidence="1">
    <location>
        <begin position="30"/>
        <end position="58"/>
    </location>
</feature>
<dbReference type="EMBL" id="CH479182">
    <property type="protein sequence ID" value="EDW34475.1"/>
    <property type="molecule type" value="Genomic_DNA"/>
</dbReference>
<protein>
    <submittedName>
        <fullName evidence="2">GL21560</fullName>
    </submittedName>
</protein>
<keyword evidence="1" id="KW-0812">Transmembrane</keyword>